<dbReference type="Gene3D" id="3.90.980.10">
    <property type="entry name" value="DNA primase, catalytic core, N-terminal domain"/>
    <property type="match status" value="1"/>
</dbReference>
<dbReference type="InterPro" id="IPR016136">
    <property type="entry name" value="DNA_helicase_N/primase_C"/>
</dbReference>
<evidence type="ECO:0000256" key="8">
    <source>
        <dbReference type="ARBA" id="ARBA00022833"/>
    </source>
</evidence>
<dbReference type="NCBIfam" id="TIGR01391">
    <property type="entry name" value="dnaG"/>
    <property type="match status" value="1"/>
</dbReference>
<evidence type="ECO:0000313" key="15">
    <source>
        <dbReference type="Proteomes" id="UP000323707"/>
    </source>
</evidence>
<dbReference type="GO" id="GO:0008270">
    <property type="term" value="F:zinc ion binding"/>
    <property type="evidence" value="ECO:0007669"/>
    <property type="project" value="UniProtKB-UniRule"/>
</dbReference>
<keyword evidence="5 12" id="KW-0235">DNA replication</keyword>
<comment type="domain">
    <text evidence="12">Contains an N-terminal zinc-binding domain, a central core domain that contains the primase activity, and a C-terminal DnaB-binding domain.</text>
</comment>
<proteinExistence type="inferred from homology"/>
<keyword evidence="4 12" id="KW-0548">Nucleotidyltransferase</keyword>
<dbReference type="GO" id="GO:0006269">
    <property type="term" value="P:DNA replication, synthesis of primer"/>
    <property type="evidence" value="ECO:0007669"/>
    <property type="project" value="UniProtKB-UniRule"/>
</dbReference>
<dbReference type="GO" id="GO:0003899">
    <property type="term" value="F:DNA-directed RNA polymerase activity"/>
    <property type="evidence" value="ECO:0007669"/>
    <property type="project" value="UniProtKB-UniRule"/>
</dbReference>
<sequence length="543" mass="60639">MITSASIENLKNRIDILEIITHYLELKRVGSNYAATCPFHNEKSPSFMVSPSKGIFHCYGCGIGGDSIKFVMEYEKLSFVEAIEKIADMLDFRLEYDNKERAKRTDTLEKVAAFYHTSLLDSSSVLEYLHKRGIDDRLIAQWNLGLCGSHARHQAFINAHNLPTDELLKNGIIGKNDQPRSAPFYARFSERVMFPIYSPNGKVVGFGGRSLKDGAPAKYLNSPQSPLFNKSRLLYGYHIAKQAIFASKQIIITEGYIDTIMLHKAGINNAVATLGTALTKEHIPLLNKGEPEIILSYDGDKAGINAAFRASSMLAPLSKKGGVVIFPDGADPADMILAGREQEVKELFARPKPFIEFCLTMIASKHNLANPLSKEDALKEVKAFLTTLSPLMQDEYAQFSADLIQVPLQFLRATKGAKKPAPIHAPESSGDKLERLILRYMLEDETLLNQALLYIDRSIFTDYQDAFDALCANNLSHPKLLGIALDPLPLCEGGFEAELRIFILRFLESKLKQTKDIAQITQLRAKILRLKTTKSTERKLQPI</sequence>
<dbReference type="SMART" id="SM00493">
    <property type="entry name" value="TOPRIM"/>
    <property type="match status" value="1"/>
</dbReference>
<keyword evidence="11 12" id="KW-0804">Transcription</keyword>
<evidence type="ECO:0000259" key="13">
    <source>
        <dbReference type="PROSITE" id="PS50880"/>
    </source>
</evidence>
<comment type="similarity">
    <text evidence="12">Belongs to the DnaG primase family.</text>
</comment>
<keyword evidence="9" id="KW-0460">Magnesium</keyword>
<comment type="caution">
    <text evidence="14">The sequence shown here is derived from an EMBL/GenBank/DDBJ whole genome shotgun (WGS) entry which is preliminary data.</text>
</comment>
<dbReference type="InterPro" id="IPR006171">
    <property type="entry name" value="TOPRIM_dom"/>
</dbReference>
<name>A0A5M9QIM2_9HELI</name>
<dbReference type="PANTHER" id="PTHR30313">
    <property type="entry name" value="DNA PRIMASE"/>
    <property type="match status" value="1"/>
</dbReference>
<keyword evidence="1 12" id="KW-0240">DNA-directed RNA polymerase</keyword>
<dbReference type="FunFam" id="3.90.580.10:FF:000001">
    <property type="entry name" value="DNA primase"/>
    <property type="match status" value="1"/>
</dbReference>
<dbReference type="Pfam" id="PF08275">
    <property type="entry name" value="DNAG_N"/>
    <property type="match status" value="1"/>
</dbReference>
<evidence type="ECO:0000256" key="11">
    <source>
        <dbReference type="ARBA" id="ARBA00023163"/>
    </source>
</evidence>
<dbReference type="InterPro" id="IPR037068">
    <property type="entry name" value="DNA_primase_core_N_sf"/>
</dbReference>
<gene>
    <name evidence="12 14" type="primary">dnaG</name>
    <name evidence="14" type="ORF">F4V45_06170</name>
</gene>
<dbReference type="InterPro" id="IPR006295">
    <property type="entry name" value="DNA_primase_DnaG"/>
</dbReference>
<dbReference type="InterPro" id="IPR031988">
    <property type="entry name" value="DnaG_HBD"/>
</dbReference>
<dbReference type="PROSITE" id="PS50880">
    <property type="entry name" value="TOPRIM"/>
    <property type="match status" value="1"/>
</dbReference>
<keyword evidence="2 12" id="KW-0639">Primosome</keyword>
<accession>A0A5M9QIM2</accession>
<feature type="zinc finger region" description="CHC2-type" evidence="12">
    <location>
        <begin position="37"/>
        <end position="61"/>
    </location>
</feature>
<comment type="cofactor">
    <cofactor evidence="12">
        <name>Zn(2+)</name>
        <dbReference type="ChEBI" id="CHEBI:29105"/>
    </cofactor>
    <text evidence="12">Binds 1 zinc ion per monomer.</text>
</comment>
<evidence type="ECO:0000256" key="12">
    <source>
        <dbReference type="HAMAP-Rule" id="MF_00974"/>
    </source>
</evidence>
<evidence type="ECO:0000256" key="6">
    <source>
        <dbReference type="ARBA" id="ARBA00022723"/>
    </source>
</evidence>
<dbReference type="GO" id="GO:0005737">
    <property type="term" value="C:cytoplasm"/>
    <property type="evidence" value="ECO:0007669"/>
    <property type="project" value="TreeGrafter"/>
</dbReference>
<dbReference type="InterPro" id="IPR036977">
    <property type="entry name" value="DNA_primase_Znf_CHC2"/>
</dbReference>
<dbReference type="InterPro" id="IPR050219">
    <property type="entry name" value="DnaG_primase"/>
</dbReference>
<dbReference type="AlphaFoldDB" id="A0A5M9QIM2"/>
<dbReference type="EC" id="2.7.7.101" evidence="12"/>
<dbReference type="HAMAP" id="MF_00974">
    <property type="entry name" value="DNA_primase_DnaG"/>
    <property type="match status" value="1"/>
</dbReference>
<keyword evidence="8 12" id="KW-0862">Zinc</keyword>
<dbReference type="Gene3D" id="3.90.580.10">
    <property type="entry name" value="Zinc finger, CHC2-type domain"/>
    <property type="match status" value="1"/>
</dbReference>
<reference evidence="14 15" key="1">
    <citation type="submission" date="2019-09" db="EMBL/GenBank/DDBJ databases">
        <title>Draft genome sequence of various Type strains from the CCUG.</title>
        <authorList>
            <person name="Pineiro-Iglesias B."/>
            <person name="Tunovic T."/>
            <person name="Unosson C."/>
            <person name="Inganas E."/>
            <person name="Ohlen M."/>
            <person name="Cardew S."/>
            <person name="Jensie-Markopoulos S."/>
            <person name="Salva-Serra F."/>
            <person name="Jaen-Luchoro D."/>
            <person name="Karlsson R."/>
            <person name="Svensson-Stadler L."/>
            <person name="Chun J."/>
            <person name="Moore E."/>
        </authorList>
    </citation>
    <scope>NUCLEOTIDE SEQUENCE [LARGE SCALE GENOMIC DNA]</scope>
    <source>
        <strain evidence="14 15">CCUG 32756T</strain>
    </source>
</reference>
<dbReference type="SMART" id="SM00400">
    <property type="entry name" value="ZnF_CHCC"/>
    <property type="match status" value="1"/>
</dbReference>
<dbReference type="RefSeq" id="WP_150337524.1">
    <property type="nucleotide sequence ID" value="NZ_JAERIX010000018.1"/>
</dbReference>
<evidence type="ECO:0000313" key="14">
    <source>
        <dbReference type="EMBL" id="KAA8708504.1"/>
    </source>
</evidence>
<dbReference type="Pfam" id="PF01807">
    <property type="entry name" value="Zn_ribbon_DnaG"/>
    <property type="match status" value="1"/>
</dbReference>
<dbReference type="InterPro" id="IPR034151">
    <property type="entry name" value="TOPRIM_DnaG_bac"/>
</dbReference>
<dbReference type="Pfam" id="PF13662">
    <property type="entry name" value="Toprim_4"/>
    <property type="match status" value="1"/>
</dbReference>
<dbReference type="SUPFAM" id="SSF56731">
    <property type="entry name" value="DNA primase core"/>
    <property type="match status" value="1"/>
</dbReference>
<protein>
    <recommendedName>
        <fullName evidence="12">DNA primase</fullName>
        <ecNumber evidence="12">2.7.7.101</ecNumber>
    </recommendedName>
</protein>
<comment type="function">
    <text evidence="12">RNA polymerase that catalyzes the synthesis of short RNA molecules used as primers for DNA polymerase during DNA replication.</text>
</comment>
<dbReference type="SUPFAM" id="SSF57783">
    <property type="entry name" value="Zinc beta-ribbon"/>
    <property type="match status" value="1"/>
</dbReference>
<keyword evidence="3 12" id="KW-0808">Transferase</keyword>
<evidence type="ECO:0000256" key="10">
    <source>
        <dbReference type="ARBA" id="ARBA00023125"/>
    </source>
</evidence>
<organism evidence="14 15">
    <name type="scientific">Helicobacter canis</name>
    <dbReference type="NCBI Taxonomy" id="29419"/>
    <lineage>
        <taxon>Bacteria</taxon>
        <taxon>Pseudomonadati</taxon>
        <taxon>Campylobacterota</taxon>
        <taxon>Epsilonproteobacteria</taxon>
        <taxon>Campylobacterales</taxon>
        <taxon>Helicobacteraceae</taxon>
        <taxon>Helicobacter</taxon>
    </lineage>
</organism>
<evidence type="ECO:0000256" key="3">
    <source>
        <dbReference type="ARBA" id="ARBA00022679"/>
    </source>
</evidence>
<dbReference type="InterPro" id="IPR013264">
    <property type="entry name" value="DNAG_N"/>
</dbReference>
<evidence type="ECO:0000256" key="9">
    <source>
        <dbReference type="ARBA" id="ARBA00022842"/>
    </source>
</evidence>
<keyword evidence="10 12" id="KW-0238">DNA-binding</keyword>
<dbReference type="Gene3D" id="3.40.1360.10">
    <property type="match status" value="1"/>
</dbReference>
<dbReference type="PANTHER" id="PTHR30313:SF2">
    <property type="entry name" value="DNA PRIMASE"/>
    <property type="match status" value="1"/>
</dbReference>
<keyword evidence="6 12" id="KW-0479">Metal-binding</keyword>
<evidence type="ECO:0000256" key="2">
    <source>
        <dbReference type="ARBA" id="ARBA00022515"/>
    </source>
</evidence>
<dbReference type="Gene3D" id="1.10.860.10">
    <property type="entry name" value="DNAb Helicase, Chain A"/>
    <property type="match status" value="1"/>
</dbReference>
<dbReference type="GO" id="GO:1990077">
    <property type="term" value="C:primosome complex"/>
    <property type="evidence" value="ECO:0007669"/>
    <property type="project" value="UniProtKB-KW"/>
</dbReference>
<dbReference type="CDD" id="cd03364">
    <property type="entry name" value="TOPRIM_DnaG_primases"/>
    <property type="match status" value="1"/>
</dbReference>
<feature type="domain" description="Toprim" evidence="13">
    <location>
        <begin position="248"/>
        <end position="329"/>
    </location>
</feature>
<dbReference type="Pfam" id="PF16730">
    <property type="entry name" value="DnaGprimase_HBD"/>
    <property type="match status" value="1"/>
</dbReference>
<comment type="catalytic activity">
    <reaction evidence="12">
        <text>ssDNA + n NTP = ssDNA/pppN(pN)n-1 hybrid + (n-1) diphosphate.</text>
        <dbReference type="EC" id="2.7.7.101"/>
    </reaction>
</comment>
<evidence type="ECO:0000256" key="5">
    <source>
        <dbReference type="ARBA" id="ARBA00022705"/>
    </source>
</evidence>
<keyword evidence="7 12" id="KW-0863">Zinc-finger</keyword>
<comment type="subunit">
    <text evidence="12">Monomer. Interacts with DnaB.</text>
</comment>
<dbReference type="GO" id="GO:0003677">
    <property type="term" value="F:DNA binding"/>
    <property type="evidence" value="ECO:0007669"/>
    <property type="project" value="UniProtKB-KW"/>
</dbReference>
<evidence type="ECO:0000256" key="7">
    <source>
        <dbReference type="ARBA" id="ARBA00022771"/>
    </source>
</evidence>
<dbReference type="GO" id="GO:0000428">
    <property type="term" value="C:DNA-directed RNA polymerase complex"/>
    <property type="evidence" value="ECO:0007669"/>
    <property type="project" value="UniProtKB-KW"/>
</dbReference>
<dbReference type="InterPro" id="IPR030846">
    <property type="entry name" value="DnaG_bac"/>
</dbReference>
<evidence type="ECO:0000256" key="1">
    <source>
        <dbReference type="ARBA" id="ARBA00022478"/>
    </source>
</evidence>
<dbReference type="InterPro" id="IPR002694">
    <property type="entry name" value="Znf_CHC2"/>
</dbReference>
<dbReference type="EMBL" id="VXKE01000019">
    <property type="protein sequence ID" value="KAA8708504.1"/>
    <property type="molecule type" value="Genomic_DNA"/>
</dbReference>
<evidence type="ECO:0000256" key="4">
    <source>
        <dbReference type="ARBA" id="ARBA00022695"/>
    </source>
</evidence>
<dbReference type="Proteomes" id="UP000323707">
    <property type="component" value="Unassembled WGS sequence"/>
</dbReference>